<feature type="compositionally biased region" description="Basic and acidic residues" evidence="2">
    <location>
        <begin position="60"/>
        <end position="83"/>
    </location>
</feature>
<keyword evidence="1" id="KW-0175">Coiled coil</keyword>
<gene>
    <name evidence="3" type="ORF">BLNAU_3679</name>
</gene>
<keyword evidence="4" id="KW-1185">Reference proteome</keyword>
<feature type="compositionally biased region" description="Basic residues" evidence="2">
    <location>
        <begin position="683"/>
        <end position="698"/>
    </location>
</feature>
<feature type="region of interest" description="Disordered" evidence="2">
    <location>
        <begin position="340"/>
        <end position="360"/>
    </location>
</feature>
<comment type="caution">
    <text evidence="3">The sequence shown here is derived from an EMBL/GenBank/DDBJ whole genome shotgun (WGS) entry which is preliminary data.</text>
</comment>
<feature type="compositionally biased region" description="Polar residues" evidence="2">
    <location>
        <begin position="95"/>
        <end position="113"/>
    </location>
</feature>
<feature type="compositionally biased region" description="Polar residues" evidence="2">
    <location>
        <begin position="389"/>
        <end position="409"/>
    </location>
</feature>
<evidence type="ECO:0000313" key="4">
    <source>
        <dbReference type="Proteomes" id="UP001281761"/>
    </source>
</evidence>
<feature type="compositionally biased region" description="Basic and acidic residues" evidence="2">
    <location>
        <begin position="478"/>
        <end position="511"/>
    </location>
</feature>
<feature type="compositionally biased region" description="Acidic residues" evidence="2">
    <location>
        <begin position="527"/>
        <end position="539"/>
    </location>
</feature>
<dbReference type="Proteomes" id="UP001281761">
    <property type="component" value="Unassembled WGS sequence"/>
</dbReference>
<feature type="region of interest" description="Disordered" evidence="2">
    <location>
        <begin position="386"/>
        <end position="711"/>
    </location>
</feature>
<name>A0ABQ9YBT9_9EUKA</name>
<feature type="compositionally biased region" description="Basic and acidic residues" evidence="2">
    <location>
        <begin position="343"/>
        <end position="360"/>
    </location>
</feature>
<reference evidence="3 4" key="1">
    <citation type="journal article" date="2022" name="bioRxiv">
        <title>Genomics of Preaxostyla Flagellates Illuminates Evolutionary Transitions and the Path Towards Mitochondrial Loss.</title>
        <authorList>
            <person name="Novak L.V.F."/>
            <person name="Treitli S.C."/>
            <person name="Pyrih J."/>
            <person name="Halakuc P."/>
            <person name="Pipaliya S.V."/>
            <person name="Vacek V."/>
            <person name="Brzon O."/>
            <person name="Soukal P."/>
            <person name="Eme L."/>
            <person name="Dacks J.B."/>
            <person name="Karnkowska A."/>
            <person name="Elias M."/>
            <person name="Hampl V."/>
        </authorList>
    </citation>
    <scope>NUCLEOTIDE SEQUENCE [LARGE SCALE GENOMIC DNA]</scope>
    <source>
        <strain evidence="3">NAU3</strain>
        <tissue evidence="3">Gut</tissue>
    </source>
</reference>
<organism evidence="3 4">
    <name type="scientific">Blattamonas nauphoetae</name>
    <dbReference type="NCBI Taxonomy" id="2049346"/>
    <lineage>
        <taxon>Eukaryota</taxon>
        <taxon>Metamonada</taxon>
        <taxon>Preaxostyla</taxon>
        <taxon>Oxymonadida</taxon>
        <taxon>Blattamonas</taxon>
    </lineage>
</organism>
<feature type="compositionally biased region" description="Pro residues" evidence="2">
    <location>
        <begin position="545"/>
        <end position="556"/>
    </location>
</feature>
<evidence type="ECO:0000256" key="1">
    <source>
        <dbReference type="SAM" id="Coils"/>
    </source>
</evidence>
<feature type="compositionally biased region" description="Basic and acidic residues" evidence="2">
    <location>
        <begin position="442"/>
        <end position="470"/>
    </location>
</feature>
<proteinExistence type="predicted"/>
<feature type="region of interest" description="Disordered" evidence="2">
    <location>
        <begin position="1"/>
        <end position="113"/>
    </location>
</feature>
<feature type="compositionally biased region" description="Pro residues" evidence="2">
    <location>
        <begin position="659"/>
        <end position="670"/>
    </location>
</feature>
<dbReference type="EMBL" id="JARBJD010000017">
    <property type="protein sequence ID" value="KAK2961233.1"/>
    <property type="molecule type" value="Genomic_DNA"/>
</dbReference>
<accession>A0ABQ9YBT9</accession>
<evidence type="ECO:0000313" key="3">
    <source>
        <dbReference type="EMBL" id="KAK2961233.1"/>
    </source>
</evidence>
<feature type="compositionally biased region" description="Acidic residues" evidence="2">
    <location>
        <begin position="1"/>
        <end position="12"/>
    </location>
</feature>
<protein>
    <submittedName>
        <fullName evidence="3">Uncharacterized protein</fullName>
    </submittedName>
</protein>
<feature type="region of interest" description="Disordered" evidence="2">
    <location>
        <begin position="292"/>
        <end position="312"/>
    </location>
</feature>
<sequence length="711" mass="79921">MDYDNPFDESSDGNDFGDVNDDFKPNAKKGSNQPKTNLLHNSDDEDSDSDHLSPQSTGHNNHDRNPSHDSDKDSRLSKPDIKKPVTKPKQRQVGKISTVSGRNSHQMKQGQLSPTKTLQETLMDNMQVVETETDPFTLRQKNNKLQATLKSVKEQHNKISTLTHQIPQLKEKTEQTGKSNEDLEVKIKLTENLIREAQRTVERAQRRDENEGNLIHRLELDVKVLKVKLAKKDEEFRVKESQIVNSLERNEQLQEKHNENKTKIDKLINTIKDLAPDDWEEILDGIIKTETRKDAKKPSSTESKGKRNDPIAALKKELQTTINNMDRQIRVAHQELTTLTNELKGRQMDEKKREQQYNDKSNEARMMFLQLTGIQPNLAQNYAAKYQNPAGQSSSRRGSRPDSNSSQPPDNRALYSVSAPPLSPPSIRSVRKVPGGNARLQPLHEEKKPVIRKEGSRKEKKRVEAKSEPEWKDDDSDGPAKDDAGHDSDSDDNPFHVEDDTPKDAQQDLKESSPVIQQEPEEHANDEYEMDWDEDDDADAGPTKSPSPPPQDPSPPPKDESAPTTPPTAKDDFDDFEDFGEAPVQPAKAKPSQADASPKKAVSSYDDFDDFDDPPPKEEKHKPAKRAAPPPKPAASSFDDSDDSDSDQPFRVQKSSEPKPSPPKAKPAPPADDFDFGDEPPKPARKKPVGRPGRKAAAKARPDIDYNFDDF</sequence>
<evidence type="ECO:0000256" key="2">
    <source>
        <dbReference type="SAM" id="MobiDB-lite"/>
    </source>
</evidence>
<feature type="coiled-coil region" evidence="1">
    <location>
        <begin position="180"/>
        <end position="270"/>
    </location>
</feature>